<protein>
    <submittedName>
        <fullName evidence="1">DUF5721 family protein</fullName>
    </submittedName>
</protein>
<evidence type="ECO:0000313" key="1">
    <source>
        <dbReference type="EMBL" id="MCT7397499.1"/>
    </source>
</evidence>
<dbReference type="InterPro" id="IPR043779">
    <property type="entry name" value="DUF5721"/>
</dbReference>
<reference evidence="1" key="1">
    <citation type="submission" date="2022-09" db="EMBL/GenBank/DDBJ databases">
        <title>Eubacterium sp. LFL-14 isolated from human feces.</title>
        <authorList>
            <person name="Liu F."/>
        </authorList>
    </citation>
    <scope>NUCLEOTIDE SEQUENCE</scope>
    <source>
        <strain evidence="1">LFL-14</strain>
    </source>
</reference>
<organism evidence="1 2">
    <name type="scientific">Eubacterium album</name>
    <dbReference type="NCBI Taxonomy" id="2978477"/>
    <lineage>
        <taxon>Bacteria</taxon>
        <taxon>Bacillati</taxon>
        <taxon>Bacillota</taxon>
        <taxon>Clostridia</taxon>
        <taxon>Eubacteriales</taxon>
        <taxon>Eubacteriaceae</taxon>
        <taxon>Eubacterium</taxon>
    </lineage>
</organism>
<dbReference type="Pfam" id="PF18988">
    <property type="entry name" value="DUF5721"/>
    <property type="match status" value="1"/>
</dbReference>
<dbReference type="Proteomes" id="UP001431199">
    <property type="component" value="Unassembled WGS sequence"/>
</dbReference>
<comment type="caution">
    <text evidence="1">The sequence shown here is derived from an EMBL/GenBank/DDBJ whole genome shotgun (WGS) entry which is preliminary data.</text>
</comment>
<keyword evidence="2" id="KW-1185">Reference proteome</keyword>
<sequence>MIAINVISKNEFMNAIFIKDTFDYMLVSELELTTINTFSVDGRINKDFIKKNELEEPEDDFISWGSIRHICFEIIKGKNAPLKFKITLKLPNSYIEKMLTSVDTNIEASQVLGMYIHINYENNKLNVITGTSLSIFTMDKSIDKFWDKQITTLLNQHFELEIE</sequence>
<dbReference type="RefSeq" id="WP_022087941.1">
    <property type="nucleotide sequence ID" value="NZ_JAODBU010000001.1"/>
</dbReference>
<proteinExistence type="predicted"/>
<accession>A0ABT2LW29</accession>
<dbReference type="EMBL" id="JAODBU010000001">
    <property type="protein sequence ID" value="MCT7397499.1"/>
    <property type="molecule type" value="Genomic_DNA"/>
</dbReference>
<name>A0ABT2LW29_9FIRM</name>
<evidence type="ECO:0000313" key="2">
    <source>
        <dbReference type="Proteomes" id="UP001431199"/>
    </source>
</evidence>
<gene>
    <name evidence="1" type="ORF">N5B56_00170</name>
</gene>